<dbReference type="InterPro" id="IPR050099">
    <property type="entry name" value="SIS_GmhA/DiaA_subfam"/>
</dbReference>
<dbReference type="SUPFAM" id="SSF53697">
    <property type="entry name" value="SIS domain"/>
    <property type="match status" value="1"/>
</dbReference>
<evidence type="ECO:0000313" key="2">
    <source>
        <dbReference type="EMBL" id="MDL5032623.1"/>
    </source>
</evidence>
<evidence type="ECO:0000313" key="3">
    <source>
        <dbReference type="Proteomes" id="UP001238603"/>
    </source>
</evidence>
<dbReference type="PROSITE" id="PS51464">
    <property type="entry name" value="SIS"/>
    <property type="match status" value="1"/>
</dbReference>
<keyword evidence="3" id="KW-1185">Reference proteome</keyword>
<dbReference type="Pfam" id="PF13580">
    <property type="entry name" value="SIS_2"/>
    <property type="match status" value="1"/>
</dbReference>
<dbReference type="Gene3D" id="3.40.50.10490">
    <property type="entry name" value="Glucose-6-phosphate isomerase like protein, domain 1"/>
    <property type="match status" value="1"/>
</dbReference>
<name>A0ABT7LIC5_9BURK</name>
<gene>
    <name evidence="2" type="ORF">QRD43_11980</name>
</gene>
<protein>
    <submittedName>
        <fullName evidence="2">SIS domain-containing protein</fullName>
    </submittedName>
</protein>
<dbReference type="PANTHER" id="PTHR30390">
    <property type="entry name" value="SEDOHEPTULOSE 7-PHOSPHATE ISOMERASE / DNAA INITIATOR-ASSOCIATING FACTOR FOR REPLICATION INITIATION"/>
    <property type="match status" value="1"/>
</dbReference>
<evidence type="ECO:0000259" key="1">
    <source>
        <dbReference type="PROSITE" id="PS51464"/>
    </source>
</evidence>
<sequence>MLEQRIQQQFFESADLLYQVAEPLSRPMALAAQMLVDGITGGGRLLCAGAGLAAQDAAYAAALLTGRFEQERPGLAAIAINALLHQGPGVLDEAAGLARQIQTLGHPGDLLLLIDNPSGSGASLVPLLEAAHAQDMSVVLLSGSQDEALRSALLDTDIPLRLPHSRFARVAEGYRLLSHCLCDAIDAQLLGIEE</sequence>
<accession>A0ABT7LIC5</accession>
<dbReference type="RefSeq" id="WP_285982715.1">
    <property type="nucleotide sequence ID" value="NZ_JASVDS010000003.1"/>
</dbReference>
<reference evidence="2 3" key="1">
    <citation type="submission" date="2023-06" db="EMBL/GenBank/DDBJ databases">
        <title>Pelomonas sp. APW6 16S ribosomal RNA gene genome sequencing and assembly.</title>
        <authorList>
            <person name="Woo H."/>
        </authorList>
    </citation>
    <scope>NUCLEOTIDE SEQUENCE [LARGE SCALE GENOMIC DNA]</scope>
    <source>
        <strain evidence="2 3">APW6</strain>
    </source>
</reference>
<dbReference type="EMBL" id="JASVDS010000003">
    <property type="protein sequence ID" value="MDL5032623.1"/>
    <property type="molecule type" value="Genomic_DNA"/>
</dbReference>
<dbReference type="Proteomes" id="UP001238603">
    <property type="component" value="Unassembled WGS sequence"/>
</dbReference>
<organism evidence="2 3">
    <name type="scientific">Roseateles subflavus</name>
    <dbReference type="NCBI Taxonomy" id="3053353"/>
    <lineage>
        <taxon>Bacteria</taxon>
        <taxon>Pseudomonadati</taxon>
        <taxon>Pseudomonadota</taxon>
        <taxon>Betaproteobacteria</taxon>
        <taxon>Burkholderiales</taxon>
        <taxon>Sphaerotilaceae</taxon>
        <taxon>Roseateles</taxon>
    </lineage>
</organism>
<feature type="domain" description="SIS" evidence="1">
    <location>
        <begin position="35"/>
        <end position="194"/>
    </location>
</feature>
<dbReference type="InterPro" id="IPR001347">
    <property type="entry name" value="SIS_dom"/>
</dbReference>
<proteinExistence type="predicted"/>
<dbReference type="PANTHER" id="PTHR30390:SF6">
    <property type="entry name" value="DNAA INITIATOR-ASSOCIATING PROTEIN DIAA"/>
    <property type="match status" value="1"/>
</dbReference>
<dbReference type="InterPro" id="IPR046348">
    <property type="entry name" value="SIS_dom_sf"/>
</dbReference>
<comment type="caution">
    <text evidence="2">The sequence shown here is derived from an EMBL/GenBank/DDBJ whole genome shotgun (WGS) entry which is preliminary data.</text>
</comment>